<evidence type="ECO:0000313" key="2">
    <source>
        <dbReference type="Proteomes" id="UP000673375"/>
    </source>
</evidence>
<sequence>MDAEPDSNNIHVQAKGGGNGSYKKEIDISMITDKKSVYNLLPNAVKKGLGKGKLDEIVNNIWRAYIWIKA</sequence>
<keyword evidence="2" id="KW-1185">Reference proteome</keyword>
<dbReference type="EMBL" id="JAEDXU010000006">
    <property type="protein sequence ID" value="MBP1047035.1"/>
    <property type="molecule type" value="Genomic_DNA"/>
</dbReference>
<dbReference type="RefSeq" id="WP_209557826.1">
    <property type="nucleotide sequence ID" value="NZ_JAEDXU010000006.1"/>
</dbReference>
<dbReference type="Proteomes" id="UP000673375">
    <property type="component" value="Unassembled WGS sequence"/>
</dbReference>
<name>A0ABS4CLW5_9ENTE</name>
<comment type="caution">
    <text evidence="1">The sequence shown here is derived from an EMBL/GenBank/DDBJ whole genome shotgun (WGS) entry which is preliminary data.</text>
</comment>
<organism evidence="1 2">
    <name type="scientific">Enterococcus larvae</name>
    <dbReference type="NCBI Taxonomy" id="2794352"/>
    <lineage>
        <taxon>Bacteria</taxon>
        <taxon>Bacillati</taxon>
        <taxon>Bacillota</taxon>
        <taxon>Bacilli</taxon>
        <taxon>Lactobacillales</taxon>
        <taxon>Enterococcaceae</taxon>
        <taxon>Enterococcus</taxon>
    </lineage>
</organism>
<gene>
    <name evidence="1" type="ORF">I6N96_12210</name>
</gene>
<accession>A0ABS4CLW5</accession>
<evidence type="ECO:0000313" key="1">
    <source>
        <dbReference type="EMBL" id="MBP1047035.1"/>
    </source>
</evidence>
<reference evidence="1 2" key="1">
    <citation type="submission" date="2020-12" db="EMBL/GenBank/DDBJ databases">
        <title>Vagococcus allomyrinae sp. nov. and Enterococcus lavae sp. nov., isolated from the larvae of Allomyrina dichotoma.</title>
        <authorList>
            <person name="Lee S.D."/>
        </authorList>
    </citation>
    <scope>NUCLEOTIDE SEQUENCE [LARGE SCALE GENOMIC DNA]</scope>
    <source>
        <strain evidence="1 2">BWM-S5</strain>
    </source>
</reference>
<proteinExistence type="predicted"/>
<protein>
    <submittedName>
        <fullName evidence="1">Uncharacterized protein</fullName>
    </submittedName>
</protein>